<dbReference type="Proteomes" id="UP000094444">
    <property type="component" value="Unassembled WGS sequence"/>
</dbReference>
<proteinExistence type="predicted"/>
<sequence length="654" mass="73818">MEHEDNVRNPRTRLEKSVQRLRSQLQLVRPSRGRINQNDGGQTIGSVKEQQHGKHTSLAEAAQETQAQKISHPSTKLKGPEPQRAKGPEQETPSSELGDLDAILSLDAQTESDSGPQEETEAEWQPSLVIGSSSIDAGNPSAKEVARRNMLQWEHIYQHHRKQTPQGSYQLDTLNERRKDAVREYEETCARADPLDDVPHNETLAFKEERIQSRLSILQEALAQNTEPEHEPMRANISAAIRGYQDGDIECSCNYTLIFAGHIVDTTCRKWAEFTVDRKKRLDEYFDRHGPGFLWWEPPLAGGKDRMHAKKALRLDVQKHVEPDVQFRDDQCHLRIPMCFRKENALTCRMGDNRQDIHQSSTSQGGSHEPSVKKRKWVRVGDDESDAEILKKARGMAADAYEPYIPPEMTAKGGVLSKPVSSGVGSSYDSSGMLTFEMLLDSGCETPILYHDDFVSLGFTRDDMNAASVTVVHGANGKKSNLMLFELLVGVQLSEDYSYDHDLFPTCIIKLDQVLKPPAGYSSERLSGILPFLAYYMSFAPGMDMAHLGDERGDVLGMQRIPGGLRYDPFMKPRLGEHRERLFKKLKLRNPTKIVFEHQRGSGRRTLVEEEVDSDGGTSRITLLDTDGTVMQTGKVQTPQDRRRQRLIEFVDWG</sequence>
<protein>
    <submittedName>
        <fullName evidence="2">Uncharacterized protein</fullName>
    </submittedName>
</protein>
<feature type="compositionally biased region" description="Basic and acidic residues" evidence="1">
    <location>
        <begin position="1"/>
        <end position="18"/>
    </location>
</feature>
<feature type="compositionally biased region" description="Basic and acidic residues" evidence="1">
    <location>
        <begin position="78"/>
        <end position="89"/>
    </location>
</feature>
<dbReference type="EMBL" id="MAVT02002975">
    <property type="protein sequence ID" value="POS68885.1"/>
    <property type="molecule type" value="Genomic_DNA"/>
</dbReference>
<dbReference type="STRING" id="158607.A0A2P5HF60"/>
<feature type="compositionally biased region" description="Polar residues" evidence="1">
    <location>
        <begin position="34"/>
        <end position="45"/>
    </location>
</feature>
<evidence type="ECO:0000313" key="2">
    <source>
        <dbReference type="EMBL" id="POS68885.1"/>
    </source>
</evidence>
<dbReference type="InParanoid" id="A0A2P5HF60"/>
<accession>A0A2P5HF60</accession>
<evidence type="ECO:0000256" key="1">
    <source>
        <dbReference type="SAM" id="MobiDB-lite"/>
    </source>
</evidence>
<dbReference type="AlphaFoldDB" id="A0A2P5HF60"/>
<comment type="caution">
    <text evidence="2">The sequence shown here is derived from an EMBL/GenBank/DDBJ whole genome shotgun (WGS) entry which is preliminary data.</text>
</comment>
<evidence type="ECO:0000313" key="3">
    <source>
        <dbReference type="Proteomes" id="UP000094444"/>
    </source>
</evidence>
<name>A0A2P5HF60_DIAHE</name>
<reference evidence="2" key="1">
    <citation type="submission" date="2017-09" db="EMBL/GenBank/DDBJ databases">
        <title>Polyketide synthases of a Diaporthe helianthi virulent isolate.</title>
        <authorList>
            <person name="Baroncelli R."/>
        </authorList>
    </citation>
    <scope>NUCLEOTIDE SEQUENCE [LARGE SCALE GENOMIC DNA]</scope>
    <source>
        <strain evidence="2">7/96</strain>
    </source>
</reference>
<feature type="region of interest" description="Disordered" evidence="1">
    <location>
        <begin position="355"/>
        <end position="375"/>
    </location>
</feature>
<dbReference type="OrthoDB" id="5376010at2759"/>
<feature type="region of interest" description="Disordered" evidence="1">
    <location>
        <begin position="109"/>
        <end position="140"/>
    </location>
</feature>
<keyword evidence="3" id="KW-1185">Reference proteome</keyword>
<organism evidence="2 3">
    <name type="scientific">Diaporthe helianthi</name>
    <dbReference type="NCBI Taxonomy" id="158607"/>
    <lineage>
        <taxon>Eukaryota</taxon>
        <taxon>Fungi</taxon>
        <taxon>Dikarya</taxon>
        <taxon>Ascomycota</taxon>
        <taxon>Pezizomycotina</taxon>
        <taxon>Sordariomycetes</taxon>
        <taxon>Sordariomycetidae</taxon>
        <taxon>Diaporthales</taxon>
        <taxon>Diaporthaceae</taxon>
        <taxon>Diaporthe</taxon>
    </lineage>
</organism>
<feature type="compositionally biased region" description="Polar residues" evidence="1">
    <location>
        <begin position="63"/>
        <end position="74"/>
    </location>
</feature>
<gene>
    <name evidence="2" type="ORF">DHEL01_v212721</name>
</gene>
<feature type="region of interest" description="Disordered" evidence="1">
    <location>
        <begin position="1"/>
        <end position="97"/>
    </location>
</feature>